<dbReference type="KEGG" id="dli:dnl_31890"/>
<comment type="similarity">
    <text evidence="1 6 7">Belongs to the peptidase S8 family.</text>
</comment>
<evidence type="ECO:0000256" key="5">
    <source>
        <dbReference type="ARBA" id="ARBA00022825"/>
    </source>
</evidence>
<dbReference type="RefSeq" id="WP_207692439.1">
    <property type="nucleotide sequence ID" value="NZ_CP061799.1"/>
</dbReference>
<evidence type="ECO:0000256" key="3">
    <source>
        <dbReference type="ARBA" id="ARBA00022723"/>
    </source>
</evidence>
<accession>A0A975B8S3</accession>
<keyword evidence="3" id="KW-0479">Metal-binding</keyword>
<dbReference type="GO" id="GO:0046872">
    <property type="term" value="F:metal ion binding"/>
    <property type="evidence" value="ECO:0007669"/>
    <property type="project" value="UniProtKB-KW"/>
</dbReference>
<gene>
    <name evidence="10" type="ORF">dnl_31890</name>
</gene>
<feature type="domain" description="P/Homo B" evidence="9">
    <location>
        <begin position="318"/>
        <end position="446"/>
    </location>
</feature>
<dbReference type="InterPro" id="IPR002884">
    <property type="entry name" value="P_dom"/>
</dbReference>
<evidence type="ECO:0000256" key="2">
    <source>
        <dbReference type="ARBA" id="ARBA00022670"/>
    </source>
</evidence>
<dbReference type="Pfam" id="PF00082">
    <property type="entry name" value="Peptidase_S8"/>
    <property type="match status" value="1"/>
</dbReference>
<reference evidence="10" key="1">
    <citation type="journal article" date="2021" name="Microb. Physiol.">
        <title>Proteogenomic Insights into the Physiology of Marine, Sulfate-Reducing, Filamentous Desulfonema limicola and Desulfonema magnum.</title>
        <authorList>
            <person name="Schnaars V."/>
            <person name="Wohlbrand L."/>
            <person name="Scheve S."/>
            <person name="Hinrichs C."/>
            <person name="Reinhardt R."/>
            <person name="Rabus R."/>
        </authorList>
    </citation>
    <scope>NUCLEOTIDE SEQUENCE</scope>
    <source>
        <strain evidence="10">5ac10</strain>
    </source>
</reference>
<dbReference type="GO" id="GO:0006508">
    <property type="term" value="P:proteolysis"/>
    <property type="evidence" value="ECO:0007669"/>
    <property type="project" value="UniProtKB-KW"/>
</dbReference>
<feature type="active site" description="Charge relay system" evidence="6">
    <location>
        <position position="247"/>
    </location>
</feature>
<dbReference type="PROSITE" id="PS51829">
    <property type="entry name" value="P_HOMO_B"/>
    <property type="match status" value="1"/>
</dbReference>
<name>A0A975B8S3_9BACT</name>
<proteinExistence type="inferred from homology"/>
<dbReference type="Gene3D" id="2.60.120.260">
    <property type="entry name" value="Galactose-binding domain-like"/>
    <property type="match status" value="1"/>
</dbReference>
<evidence type="ECO:0000313" key="11">
    <source>
        <dbReference type="Proteomes" id="UP000663720"/>
    </source>
</evidence>
<feature type="active site" description="Charge relay system" evidence="6">
    <location>
        <position position="92"/>
    </location>
</feature>
<dbReference type="Gene3D" id="3.40.50.200">
    <property type="entry name" value="Peptidase S8/S53 domain"/>
    <property type="match status" value="1"/>
</dbReference>
<dbReference type="Pfam" id="PF01483">
    <property type="entry name" value="P_proprotein"/>
    <property type="match status" value="1"/>
</dbReference>
<keyword evidence="5 6" id="KW-0720">Serine protease</keyword>
<evidence type="ECO:0000256" key="8">
    <source>
        <dbReference type="SAM" id="MobiDB-lite"/>
    </source>
</evidence>
<dbReference type="GO" id="GO:0004252">
    <property type="term" value="F:serine-type endopeptidase activity"/>
    <property type="evidence" value="ECO:0007669"/>
    <property type="project" value="UniProtKB-UniRule"/>
</dbReference>
<dbReference type="InterPro" id="IPR023828">
    <property type="entry name" value="Peptidase_S8_Ser-AS"/>
</dbReference>
<keyword evidence="4 6" id="KW-0378">Hydrolase</keyword>
<dbReference type="InterPro" id="IPR034202">
    <property type="entry name" value="Subtilisin_Carlsberg-like"/>
</dbReference>
<keyword evidence="11" id="KW-1185">Reference proteome</keyword>
<dbReference type="InterPro" id="IPR022398">
    <property type="entry name" value="Peptidase_S8_His-AS"/>
</dbReference>
<evidence type="ECO:0000256" key="1">
    <source>
        <dbReference type="ARBA" id="ARBA00011073"/>
    </source>
</evidence>
<dbReference type="InterPro" id="IPR036852">
    <property type="entry name" value="Peptidase_S8/S53_dom_sf"/>
</dbReference>
<evidence type="ECO:0000313" key="10">
    <source>
        <dbReference type="EMBL" id="QTA80875.1"/>
    </source>
</evidence>
<dbReference type="PANTHER" id="PTHR43806:SF11">
    <property type="entry name" value="CEREVISIN-RELATED"/>
    <property type="match status" value="1"/>
</dbReference>
<dbReference type="InterPro" id="IPR023827">
    <property type="entry name" value="Peptidase_S8_Asp-AS"/>
</dbReference>
<dbReference type="PROSITE" id="PS00137">
    <property type="entry name" value="SUBTILASE_HIS"/>
    <property type="match status" value="1"/>
</dbReference>
<dbReference type="PROSITE" id="PS51892">
    <property type="entry name" value="SUBTILASE"/>
    <property type="match status" value="1"/>
</dbReference>
<evidence type="ECO:0000256" key="6">
    <source>
        <dbReference type="PROSITE-ProRule" id="PRU01240"/>
    </source>
</evidence>
<dbReference type="PRINTS" id="PR00723">
    <property type="entry name" value="SUBTILISIN"/>
</dbReference>
<dbReference type="SUPFAM" id="SSF52743">
    <property type="entry name" value="Subtilisin-like"/>
    <property type="match status" value="1"/>
</dbReference>
<feature type="active site" description="Charge relay system" evidence="6">
    <location>
        <position position="59"/>
    </location>
</feature>
<dbReference type="AlphaFoldDB" id="A0A975B8S3"/>
<dbReference type="PROSITE" id="PS00138">
    <property type="entry name" value="SUBTILASE_SER"/>
    <property type="match status" value="1"/>
</dbReference>
<evidence type="ECO:0000259" key="9">
    <source>
        <dbReference type="PROSITE" id="PS51829"/>
    </source>
</evidence>
<evidence type="ECO:0000256" key="7">
    <source>
        <dbReference type="RuleBase" id="RU003355"/>
    </source>
</evidence>
<evidence type="ECO:0000256" key="4">
    <source>
        <dbReference type="ARBA" id="ARBA00022801"/>
    </source>
</evidence>
<sequence>MIYHTDQKKLALLFRIPPFSVDNVVLSTSEVIDWGLSMLEIPYLWSQTNGEGIKVAVLDTGIAFQHTDFRGAIIDSVDFTDSPAGASDLNGHGTHVAGIIAARKDSRGVVGVAPLSSLLIAKVLGDDGYGRESWVADGIRWAVQKGAHIISMSMGAPGYSRMIHDAIREAVAVNVFVICAAGNNGSRIGAVDCPGRFPETIAVGSIDRRQEISSFSSIGMQVDIVAPGDRILSTYPPNTFSTISGTSMATPFVSGVAALMLAKHRDFGGETPIRNSIDLRNHLRKTAVDLGHLGKDPVFGFGLINPVSMVGDVDSNGDGGQTSNTRVQIEPNLGLPDNPNRGMIHAQRVEKRGKVDHLSVWFSIEHPNISDLQVILISPDDRQIVLFDRTEDGKDLDFVHNSFDNPHLAAFKNADINGDWKLKITDFVPGNRGILKKWGLDIAFTP</sequence>
<dbReference type="Proteomes" id="UP000663720">
    <property type="component" value="Chromosome"/>
</dbReference>
<organism evidence="10 11">
    <name type="scientific">Desulfonema limicola</name>
    <dbReference type="NCBI Taxonomy" id="45656"/>
    <lineage>
        <taxon>Bacteria</taxon>
        <taxon>Pseudomonadati</taxon>
        <taxon>Thermodesulfobacteriota</taxon>
        <taxon>Desulfobacteria</taxon>
        <taxon>Desulfobacterales</taxon>
        <taxon>Desulfococcaceae</taxon>
        <taxon>Desulfonema</taxon>
    </lineage>
</organism>
<dbReference type="EMBL" id="CP061799">
    <property type="protein sequence ID" value="QTA80875.1"/>
    <property type="molecule type" value="Genomic_DNA"/>
</dbReference>
<dbReference type="SUPFAM" id="SSF49785">
    <property type="entry name" value="Galactose-binding domain-like"/>
    <property type="match status" value="1"/>
</dbReference>
<dbReference type="InterPro" id="IPR000209">
    <property type="entry name" value="Peptidase_S8/S53_dom"/>
</dbReference>
<protein>
    <submittedName>
        <fullName evidence="10">Peptidase S8/S53 domain-containing protein</fullName>
    </submittedName>
</protein>
<dbReference type="InterPro" id="IPR015500">
    <property type="entry name" value="Peptidase_S8_subtilisin-rel"/>
</dbReference>
<dbReference type="InterPro" id="IPR008979">
    <property type="entry name" value="Galactose-bd-like_sf"/>
</dbReference>
<dbReference type="CDD" id="cd07477">
    <property type="entry name" value="Peptidases_S8_Subtilisin_subset"/>
    <property type="match status" value="1"/>
</dbReference>
<dbReference type="InterPro" id="IPR050131">
    <property type="entry name" value="Peptidase_S8_subtilisin-like"/>
</dbReference>
<dbReference type="PANTHER" id="PTHR43806">
    <property type="entry name" value="PEPTIDASE S8"/>
    <property type="match status" value="1"/>
</dbReference>
<keyword evidence="2 6" id="KW-0645">Protease</keyword>
<feature type="region of interest" description="Disordered" evidence="8">
    <location>
        <begin position="317"/>
        <end position="340"/>
    </location>
</feature>
<dbReference type="PROSITE" id="PS00136">
    <property type="entry name" value="SUBTILASE_ASP"/>
    <property type="match status" value="1"/>
</dbReference>